<dbReference type="STRING" id="1561.NPD11_779"/>
<dbReference type="HOGENOM" id="CLU_024775_3_1_9"/>
<evidence type="ECO:0000313" key="3">
    <source>
        <dbReference type="EMBL" id="AIY82579.1"/>
    </source>
</evidence>
<dbReference type="InterPro" id="IPR041854">
    <property type="entry name" value="BFD-like_2Fe2S-bd_dom_sf"/>
</dbReference>
<name>A0A0A7FSF5_9CLOT</name>
<dbReference type="InterPro" id="IPR036188">
    <property type="entry name" value="FAD/NAD-bd_sf"/>
</dbReference>
<dbReference type="EMBL" id="CP006905">
    <property type="protein sequence ID" value="AIY82579.1"/>
    <property type="molecule type" value="Genomic_DNA"/>
</dbReference>
<feature type="domain" description="BFD-like [2Fe-2S]-binding" evidence="2">
    <location>
        <begin position="393"/>
        <end position="446"/>
    </location>
</feature>
<dbReference type="Pfam" id="PF04324">
    <property type="entry name" value="Fer2_BFD"/>
    <property type="match status" value="1"/>
</dbReference>
<dbReference type="AlphaFoldDB" id="A0A0A7FSF5"/>
<dbReference type="KEGG" id="cbv:U729_2238"/>
<dbReference type="Gene3D" id="3.30.9.10">
    <property type="entry name" value="D-Amino Acid Oxidase, subunit A, domain 2"/>
    <property type="match status" value="1"/>
</dbReference>
<dbReference type="RefSeq" id="WP_039314938.1">
    <property type="nucleotide sequence ID" value="NZ_CP006905.1"/>
</dbReference>
<evidence type="ECO:0000313" key="4">
    <source>
        <dbReference type="Proteomes" id="UP000030635"/>
    </source>
</evidence>
<dbReference type="Gene3D" id="1.10.10.1100">
    <property type="entry name" value="BFD-like [2Fe-2S]-binding domain"/>
    <property type="match status" value="1"/>
</dbReference>
<dbReference type="InterPro" id="IPR007419">
    <property type="entry name" value="BFD-like_2Fe2S-bd_dom"/>
</dbReference>
<dbReference type="PANTHER" id="PTHR42720:SF1">
    <property type="entry name" value="GLYCEROL 3-PHOSPHATE OXIDASE"/>
    <property type="match status" value="1"/>
</dbReference>
<feature type="domain" description="FAD dependent oxidoreductase" evidence="1">
    <location>
        <begin position="3"/>
        <end position="350"/>
    </location>
</feature>
<sequence>MYDVLIIGGGVIGGNIGRELSKYNLNICMVEKDDDVSCGCSKANSGIVHAGYADTPGTLKAKLCVKGNRMFEKLEEELNFGYRETGSLVLAFSDEEKKYLEKLYDYGIQNGVGGLKIIDREEVLKMEPHLNKEVKWALYCKDAGVCSPYEFTIALIENAIKNGMDLRLNEEVIGIEKEGDIFKVKTNKGIIESKYVINAAGVYSDKIANMVGLDDFYIIPRKGEYILFNKDQAYLVNKVIFQVPTEKGKGILVTTTYHGNLLIGPDAEQVASKDDVSTDEKSLIEIIKAARKSVSGFDMKKALTSFAGVRPTSSTKDFIVEESKVKGFFNATGDSPGLTSSPAIAKMIVDILKDSGVKLEEKEDFVAYRKPIIVKKGKDFIGNIDATNPKEHIICRCETVTEEEIVDALTREIKIDSIDAIKRRTRAGMGTCQGAFCGPRVRKLIAKTLNISEDEVKGIAPRSSDLHNRVKRIEIMKL</sequence>
<keyword evidence="4" id="KW-1185">Reference proteome</keyword>
<dbReference type="PANTHER" id="PTHR42720">
    <property type="entry name" value="GLYCEROL-3-PHOSPHATE DEHYDROGENASE"/>
    <property type="match status" value="1"/>
</dbReference>
<evidence type="ECO:0000259" key="1">
    <source>
        <dbReference type="Pfam" id="PF01266"/>
    </source>
</evidence>
<organism evidence="3 4">
    <name type="scientific">Clostridium baratii str. Sullivan</name>
    <dbReference type="NCBI Taxonomy" id="1415775"/>
    <lineage>
        <taxon>Bacteria</taxon>
        <taxon>Bacillati</taxon>
        <taxon>Bacillota</taxon>
        <taxon>Clostridia</taxon>
        <taxon>Eubacteriales</taxon>
        <taxon>Clostridiaceae</taxon>
        <taxon>Clostridium</taxon>
    </lineage>
</organism>
<dbReference type="Proteomes" id="UP000030635">
    <property type="component" value="Chromosome"/>
</dbReference>
<accession>A0A0A7FSF5</accession>
<dbReference type="eggNOG" id="COG0579">
    <property type="taxonomic scope" value="Bacteria"/>
</dbReference>
<reference evidence="3 4" key="1">
    <citation type="journal article" date="2015" name="Infect. Genet. Evol.">
        <title>Genomic sequences of six botulinum neurotoxin-producing strains representing three clostridial species illustrate the mobility and diversity of botulinum neurotoxin genes.</title>
        <authorList>
            <person name="Smith T.J."/>
            <person name="Hill K.K."/>
            <person name="Xie G."/>
            <person name="Foley B.T."/>
            <person name="Williamson C.H."/>
            <person name="Foster J.T."/>
            <person name="Johnson S.L."/>
            <person name="Chertkov O."/>
            <person name="Teshima H."/>
            <person name="Gibbons H.S."/>
            <person name="Johnsky L.A."/>
            <person name="Karavis M.A."/>
            <person name="Smith L.A."/>
        </authorList>
    </citation>
    <scope>NUCLEOTIDE SEQUENCE [LARGE SCALE GENOMIC DNA]</scope>
    <source>
        <strain evidence="3">Sullivan</strain>
    </source>
</reference>
<dbReference type="SUPFAM" id="SSF51905">
    <property type="entry name" value="FAD/NAD(P)-binding domain"/>
    <property type="match status" value="1"/>
</dbReference>
<protein>
    <submittedName>
        <fullName evidence="3">FAD dependent oxidoreductase family protein</fullName>
    </submittedName>
</protein>
<gene>
    <name evidence="3" type="ORF">U729_2238</name>
</gene>
<dbReference type="Pfam" id="PF01266">
    <property type="entry name" value="DAO"/>
    <property type="match status" value="1"/>
</dbReference>
<proteinExistence type="predicted"/>
<dbReference type="OrthoDB" id="9801699at2"/>
<dbReference type="InterPro" id="IPR052745">
    <property type="entry name" value="G3P_Oxidase/Oxidoreductase"/>
</dbReference>
<dbReference type="CDD" id="cd19946">
    <property type="entry name" value="GlpA-like_Fer2_BFD-like"/>
    <property type="match status" value="1"/>
</dbReference>
<dbReference type="Gene3D" id="3.50.50.60">
    <property type="entry name" value="FAD/NAD(P)-binding domain"/>
    <property type="match status" value="1"/>
</dbReference>
<dbReference type="SUPFAM" id="SSF54373">
    <property type="entry name" value="FAD-linked reductases, C-terminal domain"/>
    <property type="match status" value="1"/>
</dbReference>
<evidence type="ECO:0000259" key="2">
    <source>
        <dbReference type="Pfam" id="PF04324"/>
    </source>
</evidence>
<dbReference type="InterPro" id="IPR006076">
    <property type="entry name" value="FAD-dep_OxRdtase"/>
</dbReference>